<organism evidence="2 3">
    <name type="scientific">Zizania palustris</name>
    <name type="common">Northern wild rice</name>
    <dbReference type="NCBI Taxonomy" id="103762"/>
    <lineage>
        <taxon>Eukaryota</taxon>
        <taxon>Viridiplantae</taxon>
        <taxon>Streptophyta</taxon>
        <taxon>Embryophyta</taxon>
        <taxon>Tracheophyta</taxon>
        <taxon>Spermatophyta</taxon>
        <taxon>Magnoliopsida</taxon>
        <taxon>Liliopsida</taxon>
        <taxon>Poales</taxon>
        <taxon>Poaceae</taxon>
        <taxon>BOP clade</taxon>
        <taxon>Oryzoideae</taxon>
        <taxon>Oryzeae</taxon>
        <taxon>Zizaniinae</taxon>
        <taxon>Zizania</taxon>
    </lineage>
</organism>
<evidence type="ECO:0000256" key="1">
    <source>
        <dbReference type="SAM" id="MobiDB-lite"/>
    </source>
</evidence>
<protein>
    <submittedName>
        <fullName evidence="2">Uncharacterized protein</fullName>
    </submittedName>
</protein>
<gene>
    <name evidence="2" type="ORF">GUJ93_ZPchr0012g22164</name>
</gene>
<feature type="compositionally biased region" description="Basic and acidic residues" evidence="1">
    <location>
        <begin position="89"/>
        <end position="104"/>
    </location>
</feature>
<feature type="compositionally biased region" description="Low complexity" evidence="1">
    <location>
        <begin position="36"/>
        <end position="48"/>
    </location>
</feature>
<reference evidence="2" key="2">
    <citation type="submission" date="2021-02" db="EMBL/GenBank/DDBJ databases">
        <authorList>
            <person name="Kimball J.A."/>
            <person name="Haas M.W."/>
            <person name="Macchietto M."/>
            <person name="Kono T."/>
            <person name="Duquette J."/>
            <person name="Shao M."/>
        </authorList>
    </citation>
    <scope>NUCLEOTIDE SEQUENCE</scope>
    <source>
        <tissue evidence="2">Fresh leaf tissue</tissue>
    </source>
</reference>
<proteinExistence type="predicted"/>
<dbReference type="EMBL" id="JAAALK010000080">
    <property type="protein sequence ID" value="KAG8092540.1"/>
    <property type="molecule type" value="Genomic_DNA"/>
</dbReference>
<keyword evidence="3" id="KW-1185">Reference proteome</keyword>
<sequence>MPGGRRQHLYAPHLGGAGSLRLYGPRPSERRRLSAPREGGARPPGARRCLCAPREKRGLLPSDSRAERRAEARRSLASASPERWTGASPEHHAGMEEDEAISEK</sequence>
<feature type="compositionally biased region" description="Basic and acidic residues" evidence="1">
    <location>
        <begin position="53"/>
        <end position="74"/>
    </location>
</feature>
<feature type="region of interest" description="Disordered" evidence="1">
    <location>
        <begin position="1"/>
        <end position="104"/>
    </location>
</feature>
<reference evidence="2" key="1">
    <citation type="journal article" date="2021" name="bioRxiv">
        <title>Whole Genome Assembly and Annotation of Northern Wild Rice, Zizania palustris L., Supports a Whole Genome Duplication in the Zizania Genus.</title>
        <authorList>
            <person name="Haas M."/>
            <person name="Kono T."/>
            <person name="Macchietto M."/>
            <person name="Millas R."/>
            <person name="McGilp L."/>
            <person name="Shao M."/>
            <person name="Duquette J."/>
            <person name="Hirsch C.N."/>
            <person name="Kimball J."/>
        </authorList>
    </citation>
    <scope>NUCLEOTIDE SEQUENCE</scope>
    <source>
        <tissue evidence="2">Fresh leaf tissue</tissue>
    </source>
</reference>
<dbReference type="AlphaFoldDB" id="A0A8J5WKW6"/>
<name>A0A8J5WKW6_ZIZPA</name>
<accession>A0A8J5WKW6</accession>
<comment type="caution">
    <text evidence="2">The sequence shown here is derived from an EMBL/GenBank/DDBJ whole genome shotgun (WGS) entry which is preliminary data.</text>
</comment>
<evidence type="ECO:0000313" key="2">
    <source>
        <dbReference type="EMBL" id="KAG8092540.1"/>
    </source>
</evidence>
<evidence type="ECO:0000313" key="3">
    <source>
        <dbReference type="Proteomes" id="UP000729402"/>
    </source>
</evidence>
<dbReference type="Proteomes" id="UP000729402">
    <property type="component" value="Unassembled WGS sequence"/>
</dbReference>